<protein>
    <submittedName>
        <fullName evidence="1">Uncharacterized protein</fullName>
    </submittedName>
</protein>
<sequence>MRPDQRQRVAQHPAKALIKLAAFYRLAAIQGNGFAVFAHPHHVMPKVGFQTLLLKVELDL</sequence>
<dbReference type="EMBL" id="MLJW01007844">
    <property type="protein sequence ID" value="OIQ64779.1"/>
    <property type="molecule type" value="Genomic_DNA"/>
</dbReference>
<comment type="caution">
    <text evidence="1">The sequence shown here is derived from an EMBL/GenBank/DDBJ whole genome shotgun (WGS) entry which is preliminary data.</text>
</comment>
<proteinExistence type="predicted"/>
<name>A0A1J5PHM5_9ZZZZ</name>
<gene>
    <name evidence="1" type="ORF">GALL_536680</name>
</gene>
<reference evidence="1" key="1">
    <citation type="submission" date="2016-10" db="EMBL/GenBank/DDBJ databases">
        <title>Sequence of Gallionella enrichment culture.</title>
        <authorList>
            <person name="Poehlein A."/>
            <person name="Muehling M."/>
            <person name="Daniel R."/>
        </authorList>
    </citation>
    <scope>NUCLEOTIDE SEQUENCE</scope>
</reference>
<organism evidence="1">
    <name type="scientific">mine drainage metagenome</name>
    <dbReference type="NCBI Taxonomy" id="410659"/>
    <lineage>
        <taxon>unclassified sequences</taxon>
        <taxon>metagenomes</taxon>
        <taxon>ecological metagenomes</taxon>
    </lineage>
</organism>
<evidence type="ECO:0000313" key="1">
    <source>
        <dbReference type="EMBL" id="OIQ64779.1"/>
    </source>
</evidence>
<dbReference type="AlphaFoldDB" id="A0A1J5PHM5"/>
<accession>A0A1J5PHM5</accession>